<dbReference type="InterPro" id="IPR010281">
    <property type="entry name" value="DUF885"/>
</dbReference>
<sequence>MHLTRRTLLASSGATFALVALPARAEQAGDAKAALDAVAEDYLRAFPTDASELGIDTGARAALRSRLTDKSPAGQQAITAMLRRNVARLNGLAAADAETRLHADVVRTAYESALRGYAFGYGDVHVGGWRNSPYVVIQNVGAYIDIARLLEATHKLETPADADAYLSRLGAYAGQLDGETARLRDATAKGVIPPAFLLDKAIAQLRLARGGDPASWSLVTTLAARYPDRRARAAEVARARILPALDRQIAALVEQRARAGDVAGVHRLPDGPAYYRWALQAATTTTRDPDEIHAQGLDELKNLQSQMDALLRPLGYTDGGVGRRMRALGQDKRFLFPGDDAGRAQIIAYCESKIAAIRPKLPELFGRPVKGIVEVRRIPPAEEPGAAGAYGGAGSLDGSIPGRFWINLRDPGSIPRFTLPTLTMHEAIPGHVWQGEYAHRLPLIRTLLGFSAYQEGWALYAEQLADEVGLYADDPAGRLGYLQAQAFRAARLVVDTGLHYKRWTREQAKSWFAEATGQEPGEIESEVDRYCAWPGQACAYKIGHSEIARLRDATRARLGTRYDRRAFNDAVVQAGPVPMTVLAGVVGELG</sequence>
<feature type="signal peptide" evidence="1">
    <location>
        <begin position="1"/>
        <end position="25"/>
    </location>
</feature>
<dbReference type="Proteomes" id="UP000218151">
    <property type="component" value="Unassembled WGS sequence"/>
</dbReference>
<keyword evidence="1" id="KW-0732">Signal</keyword>
<proteinExistence type="predicted"/>
<evidence type="ECO:0000313" key="2">
    <source>
        <dbReference type="EMBL" id="PAX08422.1"/>
    </source>
</evidence>
<keyword evidence="3" id="KW-1185">Reference proteome</keyword>
<dbReference type="AlphaFoldDB" id="A0A2A2SGT3"/>
<organism evidence="2 3">
    <name type="scientific">Sphingomonas lenta</name>
    <dbReference type="NCBI Taxonomy" id="1141887"/>
    <lineage>
        <taxon>Bacteria</taxon>
        <taxon>Pseudomonadati</taxon>
        <taxon>Pseudomonadota</taxon>
        <taxon>Alphaproteobacteria</taxon>
        <taxon>Sphingomonadales</taxon>
        <taxon>Sphingomonadaceae</taxon>
        <taxon>Sphingomonas</taxon>
    </lineage>
</organism>
<dbReference type="OrthoDB" id="9763405at2"/>
<dbReference type="RefSeq" id="WP_095996932.1">
    <property type="nucleotide sequence ID" value="NZ_NSLI01000002.1"/>
</dbReference>
<evidence type="ECO:0000313" key="3">
    <source>
        <dbReference type="Proteomes" id="UP000218151"/>
    </source>
</evidence>
<dbReference type="PROSITE" id="PS51318">
    <property type="entry name" value="TAT"/>
    <property type="match status" value="1"/>
</dbReference>
<dbReference type="PANTHER" id="PTHR33361">
    <property type="entry name" value="GLR0591 PROTEIN"/>
    <property type="match status" value="1"/>
</dbReference>
<name>A0A2A2SGT3_9SPHN</name>
<protein>
    <submittedName>
        <fullName evidence="2">DUF885 domain-containing protein</fullName>
    </submittedName>
</protein>
<dbReference type="InterPro" id="IPR006311">
    <property type="entry name" value="TAT_signal"/>
</dbReference>
<feature type="chain" id="PRO_5012900838" evidence="1">
    <location>
        <begin position="26"/>
        <end position="590"/>
    </location>
</feature>
<accession>A0A2A2SGT3</accession>
<dbReference type="Pfam" id="PF05960">
    <property type="entry name" value="DUF885"/>
    <property type="match status" value="1"/>
</dbReference>
<gene>
    <name evidence="2" type="ORF">CKY28_03250</name>
</gene>
<dbReference type="EMBL" id="NSLI01000002">
    <property type="protein sequence ID" value="PAX08422.1"/>
    <property type="molecule type" value="Genomic_DNA"/>
</dbReference>
<comment type="caution">
    <text evidence="2">The sequence shown here is derived from an EMBL/GenBank/DDBJ whole genome shotgun (WGS) entry which is preliminary data.</text>
</comment>
<dbReference type="PANTHER" id="PTHR33361:SF2">
    <property type="entry name" value="DUF885 DOMAIN-CONTAINING PROTEIN"/>
    <property type="match status" value="1"/>
</dbReference>
<evidence type="ECO:0000256" key="1">
    <source>
        <dbReference type="SAM" id="SignalP"/>
    </source>
</evidence>
<reference evidence="3" key="1">
    <citation type="submission" date="2017-09" db="EMBL/GenBank/DDBJ databases">
        <authorList>
            <person name="Feng G."/>
            <person name="Zhu H."/>
        </authorList>
    </citation>
    <scope>NUCLEOTIDE SEQUENCE [LARGE SCALE GENOMIC DNA]</scope>
    <source>
        <strain evidence="3">1PNM-20</strain>
    </source>
</reference>